<evidence type="ECO:0000313" key="2">
    <source>
        <dbReference type="Proteomes" id="UP000285301"/>
    </source>
</evidence>
<keyword evidence="1" id="KW-0489">Methyltransferase</keyword>
<feature type="non-terminal residue" evidence="1">
    <location>
        <position position="1"/>
    </location>
</feature>
<dbReference type="InterPro" id="IPR029063">
    <property type="entry name" value="SAM-dependent_MTases_sf"/>
</dbReference>
<dbReference type="Gene3D" id="3.40.50.150">
    <property type="entry name" value="Vaccinia Virus protein VP39"/>
    <property type="match status" value="1"/>
</dbReference>
<evidence type="ECO:0000313" key="1">
    <source>
        <dbReference type="EMBL" id="RWR99953.1"/>
    </source>
</evidence>
<dbReference type="OrthoDB" id="66144at2759"/>
<dbReference type="EMBL" id="NCKU01012932">
    <property type="protein sequence ID" value="RWR99953.1"/>
    <property type="molecule type" value="Genomic_DNA"/>
</dbReference>
<proteinExistence type="predicted"/>
<dbReference type="GO" id="GO:0032259">
    <property type="term" value="P:methylation"/>
    <property type="evidence" value="ECO:0007669"/>
    <property type="project" value="UniProtKB-KW"/>
</dbReference>
<keyword evidence="2" id="KW-1185">Reference proteome</keyword>
<dbReference type="Proteomes" id="UP000285301">
    <property type="component" value="Unassembled WGS sequence"/>
</dbReference>
<dbReference type="STRING" id="1965070.A0A443QAB9"/>
<dbReference type="SUPFAM" id="SSF53335">
    <property type="entry name" value="S-adenosyl-L-methionine-dependent methyltransferases"/>
    <property type="match status" value="1"/>
</dbReference>
<protein>
    <submittedName>
        <fullName evidence="1">SAM-dependent methyltransferase-like protein</fullName>
    </submittedName>
</protein>
<dbReference type="GO" id="GO:0008168">
    <property type="term" value="F:methyltransferase activity"/>
    <property type="evidence" value="ECO:0007669"/>
    <property type="project" value="UniProtKB-KW"/>
</dbReference>
<dbReference type="AlphaFoldDB" id="A0A443QAB9"/>
<sequence>FHYIENLSGLLAQIHRALTPGGHLIFSAEHPFYTASMNRKCWWINDENGRKVWPIDSYSIEGKRTRDWFAEGVVKFHRTLDTYTNMLISTGFTIRKLVEFAPSDEQIEAKPWLTEEKERPMFFLMKVTKQ</sequence>
<gene>
    <name evidence="1" type="ORF">B4U79_06083</name>
</gene>
<comment type="caution">
    <text evidence="1">The sequence shown here is derived from an EMBL/GenBank/DDBJ whole genome shotgun (WGS) entry which is preliminary data.</text>
</comment>
<keyword evidence="1" id="KW-0808">Transferase</keyword>
<organism evidence="1 2">
    <name type="scientific">Dinothrombium tinctorium</name>
    <dbReference type="NCBI Taxonomy" id="1965070"/>
    <lineage>
        <taxon>Eukaryota</taxon>
        <taxon>Metazoa</taxon>
        <taxon>Ecdysozoa</taxon>
        <taxon>Arthropoda</taxon>
        <taxon>Chelicerata</taxon>
        <taxon>Arachnida</taxon>
        <taxon>Acari</taxon>
        <taxon>Acariformes</taxon>
        <taxon>Trombidiformes</taxon>
        <taxon>Prostigmata</taxon>
        <taxon>Anystina</taxon>
        <taxon>Parasitengona</taxon>
        <taxon>Trombidioidea</taxon>
        <taxon>Trombidiidae</taxon>
        <taxon>Dinothrombium</taxon>
    </lineage>
</organism>
<reference evidence="1 2" key="1">
    <citation type="journal article" date="2018" name="Gigascience">
        <title>Genomes of trombidid mites reveal novel predicted allergens and laterally-transferred genes associated with secondary metabolism.</title>
        <authorList>
            <person name="Dong X."/>
            <person name="Chaisiri K."/>
            <person name="Xia D."/>
            <person name="Armstrong S.D."/>
            <person name="Fang Y."/>
            <person name="Donnelly M.J."/>
            <person name="Kadowaki T."/>
            <person name="McGarry J.W."/>
            <person name="Darby A.C."/>
            <person name="Makepeace B.L."/>
        </authorList>
    </citation>
    <scope>NUCLEOTIDE SEQUENCE [LARGE SCALE GENOMIC DNA]</scope>
    <source>
        <strain evidence="1">UoL-WK</strain>
    </source>
</reference>
<accession>A0A443QAB9</accession>
<name>A0A443QAB9_9ACAR</name>
<feature type="non-terminal residue" evidence="1">
    <location>
        <position position="130"/>
    </location>
</feature>